<proteinExistence type="predicted"/>
<organism evidence="2 3">
    <name type="scientific">Criibacterium bergeronii</name>
    <dbReference type="NCBI Taxonomy" id="1871336"/>
    <lineage>
        <taxon>Bacteria</taxon>
        <taxon>Bacillati</taxon>
        <taxon>Bacillota</taxon>
        <taxon>Clostridia</taxon>
        <taxon>Peptostreptococcales</taxon>
        <taxon>Filifactoraceae</taxon>
        <taxon>Criibacterium</taxon>
    </lineage>
</organism>
<accession>A0A552UZ29</accession>
<dbReference type="AlphaFoldDB" id="A0A552UZ29"/>
<protein>
    <submittedName>
        <fullName evidence="2">Uncharacterized protein</fullName>
    </submittedName>
</protein>
<keyword evidence="1" id="KW-0812">Transmembrane</keyword>
<dbReference type="EMBL" id="VJXW01000018">
    <property type="protein sequence ID" value="TRW23469.1"/>
    <property type="molecule type" value="Genomic_DNA"/>
</dbReference>
<dbReference type="OrthoDB" id="3186290at2"/>
<evidence type="ECO:0000313" key="2">
    <source>
        <dbReference type="EMBL" id="TRW23469.1"/>
    </source>
</evidence>
<keyword evidence="1" id="KW-1133">Transmembrane helix</keyword>
<keyword evidence="1" id="KW-0472">Membrane</keyword>
<feature type="transmembrane region" description="Helical" evidence="1">
    <location>
        <begin position="91"/>
        <end position="110"/>
    </location>
</feature>
<feature type="transmembrane region" description="Helical" evidence="1">
    <location>
        <begin position="6"/>
        <end position="27"/>
    </location>
</feature>
<dbReference type="Proteomes" id="UP000319424">
    <property type="component" value="Unassembled WGS sequence"/>
</dbReference>
<evidence type="ECO:0000256" key="1">
    <source>
        <dbReference type="SAM" id="Phobius"/>
    </source>
</evidence>
<name>A0A552UZ29_9FIRM</name>
<comment type="caution">
    <text evidence="2">The sequence shown here is derived from an EMBL/GenBank/DDBJ whole genome shotgun (WGS) entry which is preliminary data.</text>
</comment>
<feature type="transmembrane region" description="Helical" evidence="1">
    <location>
        <begin position="59"/>
        <end position="79"/>
    </location>
</feature>
<sequence>MDIIRAIVDGIMMAVYFNGLAAVFILINSRYFFSSYPKSIQQAVPNPATKEEKKAGAKIMCFLLLPLFLYGAVSAVYAGTSDFWMLFLSGYINWMIVNFGDLIFLDGVLFSKQKTRVMLPGTEDHPDYETKNWMRKLALPEHLFFWPFLIVPLYALIQTGLALLIRHFGILTF</sequence>
<dbReference type="RefSeq" id="WP_144398683.1">
    <property type="nucleotide sequence ID" value="NZ_VJXW01000018.1"/>
</dbReference>
<feature type="transmembrane region" description="Helical" evidence="1">
    <location>
        <begin position="143"/>
        <end position="165"/>
    </location>
</feature>
<reference evidence="2 3" key="1">
    <citation type="submission" date="2019-07" db="EMBL/GenBank/DDBJ databases">
        <title>Criibacterium bergeronii gen. nov., sp. nov. isolated from human clinical samples.</title>
        <authorList>
            <person name="Maheux A.F."/>
            <person name="Boudreau D.K."/>
            <person name="Berube E."/>
            <person name="Brodeur S."/>
            <person name="Bernard K.A."/>
            <person name="Abed J.Y."/>
            <person name="Ducrey E."/>
            <person name="Guay E.F."/>
            <person name="Raymond F."/>
            <person name="Corbeil J."/>
            <person name="Domingo M.-C."/>
            <person name="Roy P.H."/>
            <person name="Boissinot M."/>
            <person name="Tocheva E.I."/>
            <person name="Omar R.F."/>
        </authorList>
    </citation>
    <scope>NUCLEOTIDE SEQUENCE [LARGE SCALE GENOMIC DNA]</scope>
    <source>
        <strain evidence="2 3">CCRI-24246</strain>
    </source>
</reference>
<gene>
    <name evidence="2" type="ORF">FL857_09915</name>
</gene>
<evidence type="ECO:0000313" key="3">
    <source>
        <dbReference type="Proteomes" id="UP000319424"/>
    </source>
</evidence>